<organism evidence="1 2">
    <name type="scientific">Staurois parvus</name>
    <dbReference type="NCBI Taxonomy" id="386267"/>
    <lineage>
        <taxon>Eukaryota</taxon>
        <taxon>Metazoa</taxon>
        <taxon>Chordata</taxon>
        <taxon>Craniata</taxon>
        <taxon>Vertebrata</taxon>
        <taxon>Euteleostomi</taxon>
        <taxon>Amphibia</taxon>
        <taxon>Batrachia</taxon>
        <taxon>Anura</taxon>
        <taxon>Neobatrachia</taxon>
        <taxon>Ranoidea</taxon>
        <taxon>Ranidae</taxon>
        <taxon>Staurois</taxon>
    </lineage>
</organism>
<reference evidence="1" key="1">
    <citation type="submission" date="2023-05" db="EMBL/GenBank/DDBJ databases">
        <authorList>
            <person name="Stuckert A."/>
        </authorList>
    </citation>
    <scope>NUCLEOTIDE SEQUENCE</scope>
</reference>
<sequence length="29" mass="3271">CYKILQINNFSPSLMCANEATVMGTDRLH</sequence>
<gene>
    <name evidence="1" type="ORF">SPARVUS_LOCUS923248</name>
</gene>
<name>A0ABN9AIH3_9NEOB</name>
<feature type="non-terminal residue" evidence="1">
    <location>
        <position position="1"/>
    </location>
</feature>
<protein>
    <submittedName>
        <fullName evidence="1">Uncharacterized protein</fullName>
    </submittedName>
</protein>
<keyword evidence="2" id="KW-1185">Reference proteome</keyword>
<accession>A0ABN9AIH3</accession>
<comment type="caution">
    <text evidence="1">The sequence shown here is derived from an EMBL/GenBank/DDBJ whole genome shotgun (WGS) entry which is preliminary data.</text>
</comment>
<dbReference type="Proteomes" id="UP001162483">
    <property type="component" value="Unassembled WGS sequence"/>
</dbReference>
<evidence type="ECO:0000313" key="1">
    <source>
        <dbReference type="EMBL" id="CAI9535826.1"/>
    </source>
</evidence>
<proteinExistence type="predicted"/>
<dbReference type="EMBL" id="CATNWA010000285">
    <property type="protein sequence ID" value="CAI9535826.1"/>
    <property type="molecule type" value="Genomic_DNA"/>
</dbReference>
<evidence type="ECO:0000313" key="2">
    <source>
        <dbReference type="Proteomes" id="UP001162483"/>
    </source>
</evidence>